<protein>
    <submittedName>
        <fullName evidence="9">Acetylornithine deacetylase</fullName>
        <ecNumber evidence="9">3.5.1.16</ecNumber>
    </submittedName>
</protein>
<dbReference type="EC" id="3.5.1.16" evidence="9"/>
<evidence type="ECO:0000256" key="5">
    <source>
        <dbReference type="ARBA" id="ARBA00022801"/>
    </source>
</evidence>
<dbReference type="GO" id="GO:0046872">
    <property type="term" value="F:metal ion binding"/>
    <property type="evidence" value="ECO:0007669"/>
    <property type="project" value="UniProtKB-KW"/>
</dbReference>
<sequence>MREDSKPEESILPDRDYLMDLLKNIISFRTVAPPGDCYQEIVEWLEPIFRDMGFETTKMKMPAEVFAAKCSDSRLVGDRYNLQADLSVGAEKTLVIYAHLDVVPAEGEWDTDPFCAVQKNGRVYGRGVSDCKGSVAALVAALKALLSKKKPKYNLSILLTTDEEVGGYSGLCYLTDLGQVKGDLMLCMDGFSDDVGIGSNGIITWDVMVKGRSAHSGSSFLGVNAVERSILVMERLIDLKKVVQARRSRLPASSPVKSVGIENLMPILNITMINGGVKENIVPDRCVLRGDRRVIPEERMEEAMEEIERALEPLRSEGIDFELKFYPGYPPMSVDPEHAWVNEVREAVERRMGFMPQLSAAQGSLDQAYATEKTGIPTCVYGVGRQLESNIHAPNENVRIADLEGYTKFLIELLQ</sequence>
<keyword evidence="4" id="KW-0479">Metal-binding</keyword>
<dbReference type="PANTHER" id="PTHR43808">
    <property type="entry name" value="ACETYLORNITHINE DEACETYLASE"/>
    <property type="match status" value="1"/>
</dbReference>
<dbReference type="AlphaFoldDB" id="A0A0W8F939"/>
<gene>
    <name evidence="9" type="ORF">ASZ90_012944</name>
</gene>
<keyword evidence="5 9" id="KW-0378">Hydrolase</keyword>
<comment type="similarity">
    <text evidence="3">Belongs to the peptidase M20A family.</text>
</comment>
<evidence type="ECO:0000256" key="7">
    <source>
        <dbReference type="ARBA" id="ARBA00023285"/>
    </source>
</evidence>
<dbReference type="InterPro" id="IPR036264">
    <property type="entry name" value="Bact_exopeptidase_dim_dom"/>
</dbReference>
<dbReference type="InterPro" id="IPR050072">
    <property type="entry name" value="Peptidase_M20A"/>
</dbReference>
<organism evidence="9">
    <name type="scientific">hydrocarbon metagenome</name>
    <dbReference type="NCBI Taxonomy" id="938273"/>
    <lineage>
        <taxon>unclassified sequences</taxon>
        <taxon>metagenomes</taxon>
        <taxon>ecological metagenomes</taxon>
    </lineage>
</organism>
<name>A0A0W8F939_9ZZZZ</name>
<feature type="domain" description="Peptidase M20 dimerisation" evidence="8">
    <location>
        <begin position="197"/>
        <end position="313"/>
    </location>
</feature>
<dbReference type="NCBIfam" id="TIGR01910">
    <property type="entry name" value="DapE-ArgE"/>
    <property type="match status" value="1"/>
</dbReference>
<dbReference type="InterPro" id="IPR011650">
    <property type="entry name" value="Peptidase_M20_dimer"/>
</dbReference>
<comment type="cofactor">
    <cofactor evidence="1">
        <name>Co(2+)</name>
        <dbReference type="ChEBI" id="CHEBI:48828"/>
    </cofactor>
</comment>
<dbReference type="Pfam" id="PF07687">
    <property type="entry name" value="M20_dimer"/>
    <property type="match status" value="1"/>
</dbReference>
<evidence type="ECO:0000259" key="8">
    <source>
        <dbReference type="Pfam" id="PF07687"/>
    </source>
</evidence>
<dbReference type="Gene3D" id="3.30.70.360">
    <property type="match status" value="1"/>
</dbReference>
<keyword evidence="6" id="KW-0862">Zinc</keyword>
<comment type="caution">
    <text evidence="9">The sequence shown here is derived from an EMBL/GenBank/DDBJ whole genome shotgun (WGS) entry which is preliminary data.</text>
</comment>
<dbReference type="InterPro" id="IPR010182">
    <property type="entry name" value="ArgE/DapE"/>
</dbReference>
<dbReference type="PANTHER" id="PTHR43808:SF32">
    <property type="entry name" value="ARGE_DAPE-RELATED DEACYLASE"/>
    <property type="match status" value="1"/>
</dbReference>
<dbReference type="SUPFAM" id="SSF55031">
    <property type="entry name" value="Bacterial exopeptidase dimerisation domain"/>
    <property type="match status" value="1"/>
</dbReference>
<evidence type="ECO:0000256" key="6">
    <source>
        <dbReference type="ARBA" id="ARBA00022833"/>
    </source>
</evidence>
<dbReference type="InterPro" id="IPR002933">
    <property type="entry name" value="Peptidase_M20"/>
</dbReference>
<evidence type="ECO:0000256" key="2">
    <source>
        <dbReference type="ARBA" id="ARBA00001947"/>
    </source>
</evidence>
<proteinExistence type="inferred from homology"/>
<evidence type="ECO:0000256" key="1">
    <source>
        <dbReference type="ARBA" id="ARBA00001941"/>
    </source>
</evidence>
<dbReference type="EMBL" id="LNQE01001446">
    <property type="protein sequence ID" value="KUG17376.1"/>
    <property type="molecule type" value="Genomic_DNA"/>
</dbReference>
<dbReference type="Pfam" id="PF01546">
    <property type="entry name" value="Peptidase_M20"/>
    <property type="match status" value="1"/>
</dbReference>
<reference evidence="9" key="1">
    <citation type="journal article" date="2015" name="Proc. Natl. Acad. Sci. U.S.A.">
        <title>Networks of energetic and metabolic interactions define dynamics in microbial communities.</title>
        <authorList>
            <person name="Embree M."/>
            <person name="Liu J.K."/>
            <person name="Al-Bassam M.M."/>
            <person name="Zengler K."/>
        </authorList>
    </citation>
    <scope>NUCLEOTIDE SEQUENCE</scope>
</reference>
<dbReference type="GO" id="GO:0008777">
    <property type="term" value="F:acetylornithine deacetylase activity"/>
    <property type="evidence" value="ECO:0007669"/>
    <property type="project" value="UniProtKB-EC"/>
</dbReference>
<keyword evidence="7" id="KW-0170">Cobalt</keyword>
<dbReference type="Gene3D" id="3.40.630.10">
    <property type="entry name" value="Zn peptidases"/>
    <property type="match status" value="2"/>
</dbReference>
<evidence type="ECO:0000256" key="3">
    <source>
        <dbReference type="ARBA" id="ARBA00006247"/>
    </source>
</evidence>
<comment type="cofactor">
    <cofactor evidence="2">
        <name>Zn(2+)</name>
        <dbReference type="ChEBI" id="CHEBI:29105"/>
    </cofactor>
</comment>
<evidence type="ECO:0000256" key="4">
    <source>
        <dbReference type="ARBA" id="ARBA00022723"/>
    </source>
</evidence>
<accession>A0A0W8F939</accession>
<evidence type="ECO:0000313" key="9">
    <source>
        <dbReference type="EMBL" id="KUG17376.1"/>
    </source>
</evidence>
<dbReference type="SUPFAM" id="SSF53187">
    <property type="entry name" value="Zn-dependent exopeptidases"/>
    <property type="match status" value="1"/>
</dbReference>